<gene>
    <name evidence="4" type="ORF">C5Y83_10165</name>
</gene>
<dbReference type="GO" id="GO:0016757">
    <property type="term" value="F:glycosyltransferase activity"/>
    <property type="evidence" value="ECO:0007669"/>
    <property type="project" value="InterPro"/>
</dbReference>
<dbReference type="Proteomes" id="UP000238322">
    <property type="component" value="Unassembled WGS sequence"/>
</dbReference>
<dbReference type="GO" id="GO:0009103">
    <property type="term" value="P:lipopolysaccharide biosynthetic process"/>
    <property type="evidence" value="ECO:0007669"/>
    <property type="project" value="TreeGrafter"/>
</dbReference>
<dbReference type="EMBL" id="PUHY01000006">
    <property type="protein sequence ID" value="PQO36269.1"/>
    <property type="molecule type" value="Genomic_DNA"/>
</dbReference>
<dbReference type="Pfam" id="PF00534">
    <property type="entry name" value="Glycos_transf_1"/>
    <property type="match status" value="1"/>
</dbReference>
<dbReference type="SUPFAM" id="SSF53756">
    <property type="entry name" value="UDP-Glycosyltransferase/glycogen phosphorylase"/>
    <property type="match status" value="2"/>
</dbReference>
<dbReference type="PANTHER" id="PTHR46401:SF2">
    <property type="entry name" value="GLYCOSYLTRANSFERASE WBBK-RELATED"/>
    <property type="match status" value="1"/>
</dbReference>
<feature type="region of interest" description="Disordered" evidence="2">
    <location>
        <begin position="880"/>
        <end position="900"/>
    </location>
</feature>
<feature type="domain" description="Glycosyl transferase family 1" evidence="3">
    <location>
        <begin position="250"/>
        <end position="406"/>
    </location>
</feature>
<dbReference type="PANTHER" id="PTHR46401">
    <property type="entry name" value="GLYCOSYLTRANSFERASE WBBK-RELATED"/>
    <property type="match status" value="1"/>
</dbReference>
<dbReference type="AlphaFoldDB" id="A0A2S8FVR7"/>
<sequence length="900" mass="101562">MFTKPALHLRPEAVGILFPAERCLRGIFLLNGPKRSFSSQWKRVDPLFLLIDAQALQTQNSRNRGVGRYARALICQIHSMYPDWQIELVENTHLPAIIAEVRSQFSIRRFTPPLASGYQFPANRELNELYYADWLCSQAADVCLFCNIFEHEAVVPCFTEVRPPKTAAILYDLIPLLFDQEYLWRPDDAALYAHRFRQLCQMDLLLAISQSTRKDFSDLEIINAPQVVNIRGATSGDFTLPSADEDARRKLRRLDLQEDFILYVGGCDYRKNMRGAIEAHALLPKDVQQRHHLVITCGFHGDHKRQYAELIAEAGLTETVQLTDWVSEEELHALYQTCRLFFFPSFYEGLGLPVLEALQSGAPVVCSNNSSLPEYGGQLSYLADPHSPQQMSQSLQQALAEPRDQSLEKRLEFTRQFTWHETAQRAAKAITQPATASRLKPKRPRLAWVSPLPPLSSPVANYSEDLLGQLSEQFEIELIVDSAAPEMTSNFADRFLVVSDGEVGDRHKAHPYDLFIYHLGNDPFHGYMLPLLQKYRGLVVLHEYFLGDLVHSAIDRGSWGLSLEQTLHHEGHVELANLLVAGQISPQLVNQLSPLNHRILQLADYVVVHSRWAWQRVKANSTCPVNFIPQYSGPFHKNRPRQEVRERFEIAKDAFVIASLGVHGQVGRVDTLLEAAAGLPSDLRRQCHVIIAGSPSPPQTTCFLELPPDLTIHFVDELSVEDLGSLATAADVCVQLHNPTRSAISPELLVAMGSEANCVVSTTAEASEFPEGTIWEIRAAQHEVNDLRDMLLFINNHPKLTEQVRMAAGEFIRGNHTLDHFLPQFEFTVSQTLARRREHDQLWFDRITACIADSQIVLPDDLAQNWSLLRENVLRVSKTAPCSPSAIESPSEQTNRKKSA</sequence>
<comment type="caution">
    <text evidence="4">The sequence shown here is derived from an EMBL/GenBank/DDBJ whole genome shotgun (WGS) entry which is preliminary data.</text>
</comment>
<dbReference type="CDD" id="cd03809">
    <property type="entry name" value="GT4_MtfB-like"/>
    <property type="match status" value="1"/>
</dbReference>
<evidence type="ECO:0000313" key="5">
    <source>
        <dbReference type="Proteomes" id="UP000238322"/>
    </source>
</evidence>
<proteinExistence type="predicted"/>
<dbReference type="InterPro" id="IPR001296">
    <property type="entry name" value="Glyco_trans_1"/>
</dbReference>
<dbReference type="Gene3D" id="3.40.50.2000">
    <property type="entry name" value="Glycogen Phosphorylase B"/>
    <property type="match status" value="2"/>
</dbReference>
<organism evidence="4 5">
    <name type="scientific">Blastopirellula marina</name>
    <dbReference type="NCBI Taxonomy" id="124"/>
    <lineage>
        <taxon>Bacteria</taxon>
        <taxon>Pseudomonadati</taxon>
        <taxon>Planctomycetota</taxon>
        <taxon>Planctomycetia</taxon>
        <taxon>Pirellulales</taxon>
        <taxon>Pirellulaceae</taxon>
        <taxon>Blastopirellula</taxon>
    </lineage>
</organism>
<accession>A0A2S8FVR7</accession>
<name>A0A2S8FVR7_9BACT</name>
<evidence type="ECO:0000259" key="3">
    <source>
        <dbReference type="Pfam" id="PF00534"/>
    </source>
</evidence>
<evidence type="ECO:0000313" key="4">
    <source>
        <dbReference type="EMBL" id="PQO36269.1"/>
    </source>
</evidence>
<evidence type="ECO:0000256" key="1">
    <source>
        <dbReference type="ARBA" id="ARBA00022679"/>
    </source>
</evidence>
<keyword evidence="1" id="KW-0808">Transferase</keyword>
<protein>
    <recommendedName>
        <fullName evidence="3">Glycosyl transferase family 1 domain-containing protein</fullName>
    </recommendedName>
</protein>
<reference evidence="4 5" key="1">
    <citation type="submission" date="2018-02" db="EMBL/GenBank/DDBJ databases">
        <title>Comparative genomes isolates from brazilian mangrove.</title>
        <authorList>
            <person name="Araujo J.E."/>
            <person name="Taketani R.G."/>
            <person name="Silva M.C.P."/>
            <person name="Loureco M.V."/>
            <person name="Andreote F.D."/>
        </authorList>
    </citation>
    <scope>NUCLEOTIDE SEQUENCE [LARGE SCALE GENOMIC DNA]</scope>
    <source>
        <strain evidence="4 5">Hex-1 MGV</strain>
    </source>
</reference>
<evidence type="ECO:0000256" key="2">
    <source>
        <dbReference type="SAM" id="MobiDB-lite"/>
    </source>
</evidence>
<feature type="compositionally biased region" description="Polar residues" evidence="2">
    <location>
        <begin position="880"/>
        <end position="893"/>
    </location>
</feature>